<accession>A0ABW1IYR8</accession>
<keyword evidence="3" id="KW-1185">Reference proteome</keyword>
<evidence type="ECO:0000313" key="3">
    <source>
        <dbReference type="Proteomes" id="UP001596302"/>
    </source>
</evidence>
<dbReference type="RefSeq" id="WP_379583181.1">
    <property type="nucleotide sequence ID" value="NZ_JBHSQW010000009.1"/>
</dbReference>
<reference evidence="3" key="1">
    <citation type="journal article" date="2019" name="Int. J. Syst. Evol. Microbiol.">
        <title>The Global Catalogue of Microorganisms (GCM) 10K type strain sequencing project: providing services to taxonomists for standard genome sequencing and annotation.</title>
        <authorList>
            <consortium name="The Broad Institute Genomics Platform"/>
            <consortium name="The Broad Institute Genome Sequencing Center for Infectious Disease"/>
            <person name="Wu L."/>
            <person name="Ma J."/>
        </authorList>
    </citation>
    <scope>NUCLEOTIDE SEQUENCE [LARGE SCALE GENOMIC DNA]</scope>
    <source>
        <strain evidence="3">CCM 8391</strain>
    </source>
</reference>
<evidence type="ECO:0000256" key="1">
    <source>
        <dbReference type="SAM" id="MobiDB-lite"/>
    </source>
</evidence>
<evidence type="ECO:0008006" key="4">
    <source>
        <dbReference type="Google" id="ProtNLM"/>
    </source>
</evidence>
<protein>
    <recommendedName>
        <fullName evidence="4">Helix-turn-helix protein</fullName>
    </recommendedName>
</protein>
<organism evidence="2 3">
    <name type="scientific">Pseudonocardia hispaniensis</name>
    <dbReference type="NCBI Taxonomy" id="904933"/>
    <lineage>
        <taxon>Bacteria</taxon>
        <taxon>Bacillati</taxon>
        <taxon>Actinomycetota</taxon>
        <taxon>Actinomycetes</taxon>
        <taxon>Pseudonocardiales</taxon>
        <taxon>Pseudonocardiaceae</taxon>
        <taxon>Pseudonocardia</taxon>
    </lineage>
</organism>
<feature type="compositionally biased region" description="Pro residues" evidence="1">
    <location>
        <begin position="268"/>
        <end position="283"/>
    </location>
</feature>
<feature type="compositionally biased region" description="Low complexity" evidence="1">
    <location>
        <begin position="153"/>
        <end position="164"/>
    </location>
</feature>
<comment type="caution">
    <text evidence="2">The sequence shown here is derived from an EMBL/GenBank/DDBJ whole genome shotgun (WGS) entry which is preliminary data.</text>
</comment>
<sequence length="295" mass="32226">MTWFKVDDSFYDHPKMFDAPDAAVALWTRAGSWSARNLQDGFVPAGMPQRLCDDPEKAIEELINRGVWRRTRGGYQFHDWLHYNPSKDKVLADRAKDAEKKRQARAALAQKRRSTRPRGTPPGLPKDSRQDSPGESPSTRPGVLPSSGPPAGRPGSAAAGSGPAELTAEQLETNQRGLQKVRAQLARAAGPPPGAAPAAGDAPPRCPDHADLQPADPVPRCRDCAELRRAWSARASQRNRAELRRRRACPACDDDGWALDPDGTPSPQRCPHPSPDPVPPPTPAHDQHEHHETKV</sequence>
<proteinExistence type="predicted"/>
<name>A0ABW1IYR8_9PSEU</name>
<gene>
    <name evidence="2" type="ORF">ACFQE5_04775</name>
</gene>
<dbReference type="Proteomes" id="UP001596302">
    <property type="component" value="Unassembled WGS sequence"/>
</dbReference>
<evidence type="ECO:0000313" key="2">
    <source>
        <dbReference type="EMBL" id="MFC5993529.1"/>
    </source>
</evidence>
<feature type="region of interest" description="Disordered" evidence="1">
    <location>
        <begin position="96"/>
        <end position="218"/>
    </location>
</feature>
<dbReference type="EMBL" id="JBHSQW010000009">
    <property type="protein sequence ID" value="MFC5993529.1"/>
    <property type="molecule type" value="Genomic_DNA"/>
</dbReference>
<feature type="region of interest" description="Disordered" evidence="1">
    <location>
        <begin position="231"/>
        <end position="295"/>
    </location>
</feature>
<feature type="compositionally biased region" description="Basic and acidic residues" evidence="1">
    <location>
        <begin position="285"/>
        <end position="295"/>
    </location>
</feature>